<comment type="caution">
    <text evidence="6">The sequence shown here is derived from an EMBL/GenBank/DDBJ whole genome shotgun (WGS) entry which is preliminary data.</text>
</comment>
<dbReference type="CDD" id="cd00009">
    <property type="entry name" value="AAA"/>
    <property type="match status" value="1"/>
</dbReference>
<protein>
    <recommendedName>
        <fullName evidence="8">AAA+ ATPase domain-containing protein</fullName>
    </recommendedName>
</protein>
<evidence type="ECO:0000256" key="1">
    <source>
        <dbReference type="ARBA" id="ARBA00010322"/>
    </source>
</evidence>
<dbReference type="NCBIfam" id="NF040713">
    <property type="entry name" value="ZapE"/>
    <property type="match status" value="1"/>
</dbReference>
<comment type="similarity">
    <text evidence="1">Belongs to the AFG1 ATPase family.</text>
</comment>
<dbReference type="GO" id="GO:0005739">
    <property type="term" value="C:mitochondrion"/>
    <property type="evidence" value="ECO:0007669"/>
    <property type="project" value="TreeGrafter"/>
</dbReference>
<evidence type="ECO:0000256" key="5">
    <source>
        <dbReference type="SAM" id="SignalP"/>
    </source>
</evidence>
<keyword evidence="3" id="KW-0067">ATP-binding</keyword>
<dbReference type="Gene3D" id="3.40.50.300">
    <property type="entry name" value="P-loop containing nucleotide triphosphate hydrolases"/>
    <property type="match status" value="1"/>
</dbReference>
<dbReference type="AlphaFoldDB" id="A0A4T0BC87"/>
<feature type="signal peptide" evidence="5">
    <location>
        <begin position="1"/>
        <end position="21"/>
    </location>
</feature>
<keyword evidence="2" id="KW-0547">Nucleotide-binding</keyword>
<dbReference type="InterPro" id="IPR027417">
    <property type="entry name" value="P-loop_NTPase"/>
</dbReference>
<evidence type="ECO:0000256" key="3">
    <source>
        <dbReference type="ARBA" id="ARBA00022840"/>
    </source>
</evidence>
<reference evidence="6 7" key="1">
    <citation type="submission" date="2018-10" db="EMBL/GenBank/DDBJ databases">
        <title>Fifty Aureobasidium pullulans genomes reveal a recombining polyextremotolerant generalist.</title>
        <authorList>
            <person name="Gostincar C."/>
            <person name="Turk M."/>
            <person name="Zajc J."/>
            <person name="Gunde-Cimerman N."/>
        </authorList>
    </citation>
    <scope>NUCLEOTIDE SEQUENCE [LARGE SCALE GENOMIC DNA]</scope>
    <source>
        <strain evidence="6 7">EXF-1645</strain>
    </source>
</reference>
<feature type="compositionally biased region" description="Polar residues" evidence="4">
    <location>
        <begin position="607"/>
        <end position="619"/>
    </location>
</feature>
<evidence type="ECO:0000313" key="7">
    <source>
        <dbReference type="Proteomes" id="UP000308724"/>
    </source>
</evidence>
<dbReference type="InterPro" id="IPR005654">
    <property type="entry name" value="ATPase_AFG1-like"/>
</dbReference>
<evidence type="ECO:0000313" key="6">
    <source>
        <dbReference type="EMBL" id="TIA29404.1"/>
    </source>
</evidence>
<evidence type="ECO:0008006" key="8">
    <source>
        <dbReference type="Google" id="ProtNLM"/>
    </source>
</evidence>
<accession>A0A4T0BC87</accession>
<evidence type="ECO:0000256" key="2">
    <source>
        <dbReference type="ARBA" id="ARBA00022741"/>
    </source>
</evidence>
<dbReference type="PANTHER" id="PTHR12169">
    <property type="entry name" value="ATPASE N2B"/>
    <property type="match status" value="1"/>
</dbReference>
<proteinExistence type="inferred from homology"/>
<feature type="compositionally biased region" description="Basic and acidic residues" evidence="4">
    <location>
        <begin position="579"/>
        <end position="602"/>
    </location>
</feature>
<feature type="region of interest" description="Disordered" evidence="4">
    <location>
        <begin position="571"/>
        <end position="619"/>
    </location>
</feature>
<gene>
    <name evidence="6" type="ORF">D6C78_10238</name>
</gene>
<dbReference type="Proteomes" id="UP000308724">
    <property type="component" value="Unassembled WGS sequence"/>
</dbReference>
<dbReference type="PANTHER" id="PTHR12169:SF2">
    <property type="entry name" value="AFG1P"/>
    <property type="match status" value="1"/>
</dbReference>
<dbReference type="GO" id="GO:0005524">
    <property type="term" value="F:ATP binding"/>
    <property type="evidence" value="ECO:0007669"/>
    <property type="project" value="UniProtKB-KW"/>
</dbReference>
<keyword evidence="5" id="KW-0732">Signal</keyword>
<dbReference type="Pfam" id="PF03969">
    <property type="entry name" value="AFG1_ATPase"/>
    <property type="match status" value="2"/>
</dbReference>
<sequence length="754" mass="84212">MILSCLFFQFCIVHVLPMSLSSIPNTGVAITNPLVLYRALVATNRITQDPAQHRLAIHLQKLYDRLKDYEPTIEYKHKLDQITRAVGPSTNTNVEADGSKRGVWQSLLAQREKRDSLALTRVLTSHEAAMNLDSPRGLMLHGEVGTGKSMLIDLFADCLPNRKKARWHFNTFMLDTFAKLEQLRRDRLSRLPPHIANADVEEHSLLWLARDMINNSPILFLDEFQLPDRAASKIMTNLMTSFFQLGGVLIATSNRMPEELHKAAGMAFPPPSRLQSITQRLGMGRASKGRSENIFAGQGEFAGFLEVLKARCEIWEMSSGKDYRRYEASSQAPPPIAEEDRFMDVTDTEAFESDTAVSDAPVVSAEEALETPNDAVKAPTYFLINPGPTASQEEQADFLSQVSEAEKALLGADASTLEWSPSSIRVYGRTVPIPRTSNGITSWTFAELCASNLGPADYISLASTFHTIILRDVPTLSLLQKNEARRFITLLDALYEARCKLLITASAGPDDLFFPEKASGAEGVNQDAVYAETFAEAYQDATAPFRPNISSSTPDYQEPDYTHSRLQGMLAADSLEDDPPNRIRRLSERERGPIDPDDDMRMRGLRQGNSGPDFSNTRSFTGEDERFAYRRAQSRLWEMCGRKWWARNEDGWHKPLPSSIRSWEVSKPLPLMGVAATAVFSEGAGDARMGASRGVDEVNDEVMFRHGASPFRRSEEPPPKFSWTHIWGTMKWGKKAGAWGQGVEGLKDRKKEGK</sequence>
<evidence type="ECO:0000256" key="4">
    <source>
        <dbReference type="SAM" id="MobiDB-lite"/>
    </source>
</evidence>
<dbReference type="SUPFAM" id="SSF52540">
    <property type="entry name" value="P-loop containing nucleoside triphosphate hydrolases"/>
    <property type="match status" value="1"/>
</dbReference>
<name>A0A4T0BC87_AURPU</name>
<organism evidence="6 7">
    <name type="scientific">Aureobasidium pullulans</name>
    <name type="common">Black yeast</name>
    <name type="synonym">Pullularia pullulans</name>
    <dbReference type="NCBI Taxonomy" id="5580"/>
    <lineage>
        <taxon>Eukaryota</taxon>
        <taxon>Fungi</taxon>
        <taxon>Dikarya</taxon>
        <taxon>Ascomycota</taxon>
        <taxon>Pezizomycotina</taxon>
        <taxon>Dothideomycetes</taxon>
        <taxon>Dothideomycetidae</taxon>
        <taxon>Dothideales</taxon>
        <taxon>Saccotheciaceae</taxon>
        <taxon>Aureobasidium</taxon>
    </lineage>
</organism>
<feature type="chain" id="PRO_5020882699" description="AAA+ ATPase domain-containing protein" evidence="5">
    <location>
        <begin position="22"/>
        <end position="754"/>
    </location>
</feature>
<dbReference type="GO" id="GO:0016887">
    <property type="term" value="F:ATP hydrolysis activity"/>
    <property type="evidence" value="ECO:0007669"/>
    <property type="project" value="InterPro"/>
</dbReference>
<dbReference type="EMBL" id="QZBZ01000447">
    <property type="protein sequence ID" value="TIA29404.1"/>
    <property type="molecule type" value="Genomic_DNA"/>
</dbReference>